<proteinExistence type="predicted"/>
<keyword evidence="1" id="KW-0812">Transmembrane</keyword>
<keyword evidence="1" id="KW-0472">Membrane</keyword>
<dbReference type="EMBL" id="LASV01000477">
    <property type="protein sequence ID" value="KKA18251.1"/>
    <property type="molecule type" value="Genomic_DNA"/>
</dbReference>
<reference evidence="2 3" key="1">
    <citation type="submission" date="2015-04" db="EMBL/GenBank/DDBJ databases">
        <authorList>
            <person name="Heijne W.H."/>
            <person name="Fedorova N.D."/>
            <person name="Nierman W.C."/>
            <person name="Vollebregt A.W."/>
            <person name="Zhao Z."/>
            <person name="Wu L."/>
            <person name="Kumar M."/>
            <person name="Stam H."/>
            <person name="van den Berg M.A."/>
            <person name="Pel H.J."/>
        </authorList>
    </citation>
    <scope>NUCLEOTIDE SEQUENCE [LARGE SCALE GENOMIC DNA]</scope>
    <source>
        <strain evidence="2 3">CBS 393.64</strain>
    </source>
</reference>
<protein>
    <submittedName>
        <fullName evidence="2">Uncharacterized protein</fullName>
    </submittedName>
</protein>
<dbReference type="GeneID" id="25320062"/>
<evidence type="ECO:0000313" key="3">
    <source>
        <dbReference type="Proteomes" id="UP000053958"/>
    </source>
</evidence>
<organism evidence="2 3">
    <name type="scientific">Rasamsonia emersonii (strain ATCC 16479 / CBS 393.64 / IMI 116815)</name>
    <dbReference type="NCBI Taxonomy" id="1408163"/>
    <lineage>
        <taxon>Eukaryota</taxon>
        <taxon>Fungi</taxon>
        <taxon>Dikarya</taxon>
        <taxon>Ascomycota</taxon>
        <taxon>Pezizomycotina</taxon>
        <taxon>Eurotiomycetes</taxon>
        <taxon>Eurotiomycetidae</taxon>
        <taxon>Eurotiales</taxon>
        <taxon>Trichocomaceae</taxon>
        <taxon>Rasamsonia</taxon>
    </lineage>
</organism>
<feature type="transmembrane region" description="Helical" evidence="1">
    <location>
        <begin position="17"/>
        <end position="35"/>
    </location>
</feature>
<gene>
    <name evidence="2" type="ORF">T310_7797</name>
</gene>
<dbReference type="Proteomes" id="UP000053958">
    <property type="component" value="Unassembled WGS sequence"/>
</dbReference>
<sequence length="165" mass="17726">MYDACLLDGTFQQKQQACARVIVFLYILLEAYIILKSACAGSFLAVTSAGTPIGLSGENHPSATPLALPQPRGSSVTILGYVQAVTGRDYAPRSVRPATTATSLPELIFRGSINDAGGCMDVLVCGNGLSVRHGCLRHQYYLEQARLFTYKDSVSDRHLVSSTKP</sequence>
<keyword evidence="3" id="KW-1185">Reference proteome</keyword>
<dbReference type="AlphaFoldDB" id="A0A0F4YK61"/>
<keyword evidence="1" id="KW-1133">Transmembrane helix</keyword>
<accession>A0A0F4YK61</accession>
<evidence type="ECO:0000256" key="1">
    <source>
        <dbReference type="SAM" id="Phobius"/>
    </source>
</evidence>
<dbReference type="RefSeq" id="XP_013324863.1">
    <property type="nucleotide sequence ID" value="XM_013469409.1"/>
</dbReference>
<name>A0A0F4YK61_RASE3</name>
<comment type="caution">
    <text evidence="2">The sequence shown here is derived from an EMBL/GenBank/DDBJ whole genome shotgun (WGS) entry which is preliminary data.</text>
</comment>
<evidence type="ECO:0000313" key="2">
    <source>
        <dbReference type="EMBL" id="KKA18251.1"/>
    </source>
</evidence>